<accession>A0AAP7A7I4</accession>
<feature type="domain" description="Insertion element IS150 protein InsJ-like helix-turn-helix" evidence="2">
    <location>
        <begin position="16"/>
        <end position="55"/>
    </location>
</feature>
<organism evidence="3 4">
    <name type="scientific">Paenibacillus alvei</name>
    <name type="common">Bacillus alvei</name>
    <dbReference type="NCBI Taxonomy" id="44250"/>
    <lineage>
        <taxon>Bacteria</taxon>
        <taxon>Bacillati</taxon>
        <taxon>Bacillota</taxon>
        <taxon>Bacilli</taxon>
        <taxon>Bacillales</taxon>
        <taxon>Paenibacillaceae</taxon>
        <taxon>Paenibacillus</taxon>
    </lineage>
</organism>
<evidence type="ECO:0000256" key="1">
    <source>
        <dbReference type="ARBA" id="ARBA00038232"/>
    </source>
</evidence>
<sequence length="99" mass="11754">MGERGRTNNSYPEELKMQAVKLVTEGNMSYREVAKQLGIRNKTQVEVWLKRYQEGQPFEQKAFRKGRPKIKFASVEEEMAYLRAEIEYLKKRYPNLHGE</sequence>
<comment type="caution">
    <text evidence="3">The sequence shown here is derived from an EMBL/GenBank/DDBJ whole genome shotgun (WGS) entry which is preliminary data.</text>
</comment>
<evidence type="ECO:0000313" key="3">
    <source>
        <dbReference type="EMBL" id="NOJ74233.1"/>
    </source>
</evidence>
<dbReference type="RefSeq" id="WP_163980412.1">
    <property type="nucleotide sequence ID" value="NZ_JABFOR010000132.1"/>
</dbReference>
<name>A0AAP7A7I4_PAEAL</name>
<proteinExistence type="inferred from homology"/>
<protein>
    <submittedName>
        <fullName evidence="3">Transposase</fullName>
    </submittedName>
</protein>
<dbReference type="PANTHER" id="PTHR33795">
    <property type="entry name" value="INSERTION ELEMENT IS150 PROTEIN INSJ"/>
    <property type="match status" value="1"/>
</dbReference>
<dbReference type="SUPFAM" id="SSF46689">
    <property type="entry name" value="Homeodomain-like"/>
    <property type="match status" value="1"/>
</dbReference>
<dbReference type="EMBL" id="JABFOR010000132">
    <property type="protein sequence ID" value="NOJ74233.1"/>
    <property type="molecule type" value="Genomic_DNA"/>
</dbReference>
<comment type="similarity">
    <text evidence="1">Belongs to the IS150/IS1296 orfA family.</text>
</comment>
<dbReference type="AlphaFoldDB" id="A0AAP7A7I4"/>
<dbReference type="InterPro" id="IPR009057">
    <property type="entry name" value="Homeodomain-like_sf"/>
</dbReference>
<gene>
    <name evidence="3" type="ORF">HMI46_27490</name>
</gene>
<dbReference type="Gene3D" id="1.10.10.60">
    <property type="entry name" value="Homeodomain-like"/>
    <property type="match status" value="1"/>
</dbReference>
<evidence type="ECO:0000259" key="2">
    <source>
        <dbReference type="Pfam" id="PF13518"/>
    </source>
</evidence>
<dbReference type="Pfam" id="PF13518">
    <property type="entry name" value="HTH_28"/>
    <property type="match status" value="1"/>
</dbReference>
<evidence type="ECO:0000313" key="4">
    <source>
        <dbReference type="Proteomes" id="UP000552038"/>
    </source>
</evidence>
<dbReference type="InterPro" id="IPR055247">
    <property type="entry name" value="InsJ-like_HTH"/>
</dbReference>
<reference evidence="3 4" key="1">
    <citation type="submission" date="2020-05" db="EMBL/GenBank/DDBJ databases">
        <title>Whole genome sequencing and identification of novel metabolites from Paenibacillus alvei strain JR949.</title>
        <authorList>
            <person name="Rajendhran J."/>
            <person name="Sree Pranav P."/>
            <person name="Mahalakshmi B."/>
            <person name="Karthikeyan R."/>
        </authorList>
    </citation>
    <scope>NUCLEOTIDE SEQUENCE [LARGE SCALE GENOMIC DNA]</scope>
    <source>
        <strain evidence="3 4">JR949</strain>
    </source>
</reference>
<dbReference type="InterPro" id="IPR052057">
    <property type="entry name" value="IS150/IS1296_orfA-like"/>
</dbReference>
<dbReference type="Proteomes" id="UP000552038">
    <property type="component" value="Unassembled WGS sequence"/>
</dbReference>
<dbReference type="PANTHER" id="PTHR33795:SF1">
    <property type="entry name" value="INSERTION ELEMENT IS150 PROTEIN INSJ"/>
    <property type="match status" value="1"/>
</dbReference>